<name>A0A812U7U8_SYMPI</name>
<accession>A0A812U7U8</accession>
<evidence type="ECO:0000256" key="1">
    <source>
        <dbReference type="SAM" id="MobiDB-lite"/>
    </source>
</evidence>
<gene>
    <name evidence="2" type="primary">pif1</name>
    <name evidence="2" type="ORF">SPIL2461_LOCUS14896</name>
</gene>
<dbReference type="AlphaFoldDB" id="A0A812U7U8"/>
<feature type="region of interest" description="Disordered" evidence="1">
    <location>
        <begin position="25"/>
        <end position="56"/>
    </location>
</feature>
<dbReference type="EMBL" id="CAJNIZ010035287">
    <property type="protein sequence ID" value="CAE7558463.1"/>
    <property type="molecule type" value="Genomic_DNA"/>
</dbReference>
<protein>
    <submittedName>
        <fullName evidence="2">Pif1 protein</fullName>
    </submittedName>
</protein>
<keyword evidence="3" id="KW-1185">Reference proteome</keyword>
<proteinExistence type="predicted"/>
<organism evidence="2 3">
    <name type="scientific">Symbiodinium pilosum</name>
    <name type="common">Dinoflagellate</name>
    <dbReference type="NCBI Taxonomy" id="2952"/>
    <lineage>
        <taxon>Eukaryota</taxon>
        <taxon>Sar</taxon>
        <taxon>Alveolata</taxon>
        <taxon>Dinophyceae</taxon>
        <taxon>Suessiales</taxon>
        <taxon>Symbiodiniaceae</taxon>
        <taxon>Symbiodinium</taxon>
    </lineage>
</organism>
<dbReference type="SUPFAM" id="SSF52540">
    <property type="entry name" value="P-loop containing nucleoside triphosphate hydrolases"/>
    <property type="match status" value="1"/>
</dbReference>
<comment type="caution">
    <text evidence="2">The sequence shown here is derived from an EMBL/GenBank/DDBJ whole genome shotgun (WGS) entry which is preliminary data.</text>
</comment>
<evidence type="ECO:0000313" key="3">
    <source>
        <dbReference type="Proteomes" id="UP000649617"/>
    </source>
</evidence>
<dbReference type="Proteomes" id="UP000649617">
    <property type="component" value="Unassembled WGS sequence"/>
</dbReference>
<sequence length="243" mass="27054">MRRCRCAALRWKLELLRAAKPSQKQLTDLLRGHRAPRRQNRQGYQAPSSPPSDDDIRAVFVEDPDTVFVTITKAAAAAVNDLAVSTFFPEQAPLAVLPGDPDANPANFHASEQQAWDPAPIPIFVGARVQLTRNIHKEMDYVNGMGATILGLQQGGVRVRTDTGFIVVVYPWTDAESQSTYHPMRLGYANTLTKLQGATLDSMTLYLDVPNIPAAGYVALSRVRYDKHWRFVGYLTRHHFTPA</sequence>
<dbReference type="OrthoDB" id="272985at2759"/>
<evidence type="ECO:0000313" key="2">
    <source>
        <dbReference type="EMBL" id="CAE7558463.1"/>
    </source>
</evidence>
<dbReference type="InterPro" id="IPR027417">
    <property type="entry name" value="P-loop_NTPase"/>
</dbReference>
<reference evidence="2" key="1">
    <citation type="submission" date="2021-02" db="EMBL/GenBank/DDBJ databases">
        <authorList>
            <person name="Dougan E. K."/>
            <person name="Rhodes N."/>
            <person name="Thang M."/>
            <person name="Chan C."/>
        </authorList>
    </citation>
    <scope>NUCLEOTIDE SEQUENCE</scope>
</reference>